<dbReference type="InterPro" id="IPR052526">
    <property type="entry name" value="HTH-type_Bedaq_tolerance"/>
</dbReference>
<dbReference type="Pfam" id="PF01047">
    <property type="entry name" value="MarR"/>
    <property type="match status" value="1"/>
</dbReference>
<evidence type="ECO:0000256" key="1">
    <source>
        <dbReference type="SAM" id="MobiDB-lite"/>
    </source>
</evidence>
<dbReference type="SMART" id="SM00347">
    <property type="entry name" value="HTH_MARR"/>
    <property type="match status" value="1"/>
</dbReference>
<keyword evidence="4" id="KW-1185">Reference proteome</keyword>
<dbReference type="InterPro" id="IPR000835">
    <property type="entry name" value="HTH_MarR-typ"/>
</dbReference>
<dbReference type="PANTHER" id="PTHR39515:SF2">
    <property type="entry name" value="HTH-TYPE TRANSCRIPTIONAL REGULATOR RV0880"/>
    <property type="match status" value="1"/>
</dbReference>
<dbReference type="PROSITE" id="PS50995">
    <property type="entry name" value="HTH_MARR_2"/>
    <property type="match status" value="1"/>
</dbReference>
<dbReference type="GO" id="GO:0003700">
    <property type="term" value="F:DNA-binding transcription factor activity"/>
    <property type="evidence" value="ECO:0007669"/>
    <property type="project" value="InterPro"/>
</dbReference>
<dbReference type="InterPro" id="IPR036390">
    <property type="entry name" value="WH_DNA-bd_sf"/>
</dbReference>
<name>A0A5J6HHP5_STRAD</name>
<accession>A0A5J6HHP5</accession>
<reference evidence="3 4" key="1">
    <citation type="submission" date="2017-09" db="EMBL/GenBank/DDBJ databases">
        <authorList>
            <person name="Lee N."/>
            <person name="Cho B.-K."/>
        </authorList>
    </citation>
    <scope>NUCLEOTIDE SEQUENCE [LARGE SCALE GENOMIC DNA]</scope>
    <source>
        <strain evidence="3 4">ATCC 12461</strain>
    </source>
</reference>
<dbReference type="AlphaFoldDB" id="A0A5J6HHP5"/>
<protein>
    <submittedName>
        <fullName evidence="3">MarR family transcriptional regulator</fullName>
    </submittedName>
</protein>
<dbReference type="PANTHER" id="PTHR39515">
    <property type="entry name" value="CONSERVED PROTEIN"/>
    <property type="match status" value="1"/>
</dbReference>
<dbReference type="SUPFAM" id="SSF46785">
    <property type="entry name" value="Winged helix' DNA-binding domain"/>
    <property type="match status" value="1"/>
</dbReference>
<organism evidence="3 4">
    <name type="scientific">Streptomyces alboniger</name>
    <dbReference type="NCBI Taxonomy" id="132473"/>
    <lineage>
        <taxon>Bacteria</taxon>
        <taxon>Bacillati</taxon>
        <taxon>Actinomycetota</taxon>
        <taxon>Actinomycetes</taxon>
        <taxon>Kitasatosporales</taxon>
        <taxon>Streptomycetaceae</taxon>
        <taxon>Streptomyces</taxon>
        <taxon>Streptomyces aurantiacus group</taxon>
    </lineage>
</organism>
<evidence type="ECO:0000313" key="4">
    <source>
        <dbReference type="Proteomes" id="UP000326553"/>
    </source>
</evidence>
<feature type="region of interest" description="Disordered" evidence="1">
    <location>
        <begin position="1"/>
        <end position="23"/>
    </location>
</feature>
<dbReference type="Proteomes" id="UP000326553">
    <property type="component" value="Chromosome"/>
</dbReference>
<evidence type="ECO:0000259" key="2">
    <source>
        <dbReference type="PROSITE" id="PS50995"/>
    </source>
</evidence>
<dbReference type="EMBL" id="CP023695">
    <property type="protein sequence ID" value="QEV16605.1"/>
    <property type="molecule type" value="Genomic_DNA"/>
</dbReference>
<sequence length="199" mass="22011">MASFASRPLTEPPWGHGKLTQTAHAPGEVPHQCITRLYKCVRYFSGVTTSQTNSPRDHLDVSSLISAIENFNRFYIRLPALQTLSFTTLSVLDTLTSRGPTRLTKLAETEQISQPGVTQLITRLEHDGLVERRPDPTDGRAVLVHITDAGRQVGASRLEDRIRRLVPLVAQLAPEDQRAITEALPALSRLAELGNQTRS</sequence>
<gene>
    <name evidence="3" type="ORF">CP975_03005</name>
</gene>
<dbReference type="InterPro" id="IPR036388">
    <property type="entry name" value="WH-like_DNA-bd_sf"/>
</dbReference>
<dbReference type="Gene3D" id="1.10.10.10">
    <property type="entry name" value="Winged helix-like DNA-binding domain superfamily/Winged helix DNA-binding domain"/>
    <property type="match status" value="1"/>
</dbReference>
<dbReference type="OrthoDB" id="8966183at2"/>
<dbReference type="KEGG" id="salw:CP975_03005"/>
<proteinExistence type="predicted"/>
<evidence type="ECO:0000313" key="3">
    <source>
        <dbReference type="EMBL" id="QEV16605.1"/>
    </source>
</evidence>
<feature type="domain" description="HTH marR-type" evidence="2">
    <location>
        <begin position="61"/>
        <end position="192"/>
    </location>
</feature>